<keyword evidence="1" id="KW-0812">Transmembrane</keyword>
<dbReference type="AlphaFoldDB" id="A0A561B8X4"/>
<feature type="transmembrane region" description="Helical" evidence="1">
    <location>
        <begin position="105"/>
        <end position="128"/>
    </location>
</feature>
<name>A0A561B8X4_9ACTN</name>
<evidence type="ECO:0000313" key="2">
    <source>
        <dbReference type="EMBL" id="TWD75404.1"/>
    </source>
</evidence>
<sequence>MKPYLLVVPFSALITGLFNAGKVVPWPPAILIGAAWALLMGLIAHWLRRNPRRGRWSEDVLIGVATTALAFAACGGLMAILLLNGAMRSTSLSGEALEQMFLPSIPYYIIVNSLLEMLIIPLVLYVSWRPGRRRILILAAAALYFGMRVWTYVAFAPARLDWADSAHSTQVLTPADRTQAAGDLMLDDPRWALLMVMFVLFLIAAFLRPAHRQAQQGITDRDERTIGATIS</sequence>
<comment type="caution">
    <text evidence="2">The sequence shown here is derived from an EMBL/GenBank/DDBJ whole genome shotgun (WGS) entry which is preliminary data.</text>
</comment>
<evidence type="ECO:0000256" key="1">
    <source>
        <dbReference type="SAM" id="Phobius"/>
    </source>
</evidence>
<proteinExistence type="predicted"/>
<keyword evidence="1" id="KW-0472">Membrane</keyword>
<evidence type="ECO:0000313" key="3">
    <source>
        <dbReference type="Proteomes" id="UP000318380"/>
    </source>
</evidence>
<feature type="transmembrane region" description="Helical" evidence="1">
    <location>
        <begin position="60"/>
        <end position="85"/>
    </location>
</feature>
<organism evidence="2 3">
    <name type="scientific">Kribbella amoyensis</name>
    <dbReference type="NCBI Taxonomy" id="996641"/>
    <lineage>
        <taxon>Bacteria</taxon>
        <taxon>Bacillati</taxon>
        <taxon>Actinomycetota</taxon>
        <taxon>Actinomycetes</taxon>
        <taxon>Propionibacteriales</taxon>
        <taxon>Kribbellaceae</taxon>
        <taxon>Kribbella</taxon>
    </lineage>
</organism>
<keyword evidence="3" id="KW-1185">Reference proteome</keyword>
<dbReference type="Proteomes" id="UP000318380">
    <property type="component" value="Unassembled WGS sequence"/>
</dbReference>
<dbReference type="EMBL" id="VIVK01000002">
    <property type="protein sequence ID" value="TWD75404.1"/>
    <property type="molecule type" value="Genomic_DNA"/>
</dbReference>
<accession>A0A561B8X4</accession>
<gene>
    <name evidence="2" type="ORF">FB561_6842</name>
</gene>
<keyword evidence="1" id="KW-1133">Transmembrane helix</keyword>
<reference evidence="2 3" key="1">
    <citation type="submission" date="2019-06" db="EMBL/GenBank/DDBJ databases">
        <title>Sequencing the genomes of 1000 actinobacteria strains.</title>
        <authorList>
            <person name="Klenk H.-P."/>
        </authorList>
    </citation>
    <scope>NUCLEOTIDE SEQUENCE [LARGE SCALE GENOMIC DNA]</scope>
    <source>
        <strain evidence="2 3">DSM 24683</strain>
    </source>
</reference>
<dbReference type="RefSeq" id="WP_145814105.1">
    <property type="nucleotide sequence ID" value="NZ_VIVK01000002.1"/>
</dbReference>
<dbReference type="OrthoDB" id="3388338at2"/>
<feature type="transmembrane region" description="Helical" evidence="1">
    <location>
        <begin position="135"/>
        <end position="155"/>
    </location>
</feature>
<protein>
    <submittedName>
        <fullName evidence="2">Uncharacterized protein</fullName>
    </submittedName>
</protein>
<feature type="transmembrane region" description="Helical" evidence="1">
    <location>
        <begin position="191"/>
        <end position="207"/>
    </location>
</feature>
<feature type="transmembrane region" description="Helical" evidence="1">
    <location>
        <begin position="30"/>
        <end position="48"/>
    </location>
</feature>